<gene>
    <name evidence="4" type="ORF">H8S77_02180</name>
</gene>
<sequence>MKVLYDHQMFSMQKYGGITRYFSDLIFDLPLGYEGELPILYSENHYLREKEDVVTRKFLDILPFRLKRLYYYHRNTTLSNQAIKKNEFNLFHPTYYDPYFIKKIKKPFVITVHDMNHEKFPDLFLTYDNTSENKRLLAKEAAHIIAVSQNTKKDLVELFGISPDKITVVYHGYKQHCKSAGALFENYLLFVGERKGYKNFWNFIKAMVPLLNKYKDLKIVCTGNPFSREELEQLNQIKLIDRVIQKSVSDSELASLYRYALAFVYPSIYEGFGIPILEAFQNDCPVCLSKASCFPEIAENAAVYFDPSDLDSITEAVRKVIENKYLADDLRDAGRIRLKDFSIDLMVKNTCEVYNKYAF</sequence>
<dbReference type="Gene3D" id="3.40.50.2000">
    <property type="entry name" value="Glycogen Phosphorylase B"/>
    <property type="match status" value="2"/>
</dbReference>
<evidence type="ECO:0000313" key="4">
    <source>
        <dbReference type="EMBL" id="MBC5641700.1"/>
    </source>
</evidence>
<dbReference type="PANTHER" id="PTHR46401">
    <property type="entry name" value="GLYCOSYLTRANSFERASE WBBK-RELATED"/>
    <property type="match status" value="1"/>
</dbReference>
<evidence type="ECO:0000256" key="1">
    <source>
        <dbReference type="ARBA" id="ARBA00022679"/>
    </source>
</evidence>
<protein>
    <submittedName>
        <fullName evidence="4">Glycosyltransferase family 4 protein</fullName>
    </submittedName>
</protein>
<dbReference type="Proteomes" id="UP000644010">
    <property type="component" value="Unassembled WGS sequence"/>
</dbReference>
<organism evidence="4 5">
    <name type="scientific">Parabacteroides segnis</name>
    <dbReference type="NCBI Taxonomy" id="2763058"/>
    <lineage>
        <taxon>Bacteria</taxon>
        <taxon>Pseudomonadati</taxon>
        <taxon>Bacteroidota</taxon>
        <taxon>Bacteroidia</taxon>
        <taxon>Bacteroidales</taxon>
        <taxon>Tannerellaceae</taxon>
        <taxon>Parabacteroides</taxon>
    </lineage>
</organism>
<comment type="caution">
    <text evidence="4">The sequence shown here is derived from an EMBL/GenBank/DDBJ whole genome shotgun (WGS) entry which is preliminary data.</text>
</comment>
<dbReference type="Pfam" id="PF00534">
    <property type="entry name" value="Glycos_transf_1"/>
    <property type="match status" value="1"/>
</dbReference>
<dbReference type="InterPro" id="IPR028098">
    <property type="entry name" value="Glyco_trans_4-like_N"/>
</dbReference>
<dbReference type="CDD" id="cd03809">
    <property type="entry name" value="GT4_MtfB-like"/>
    <property type="match status" value="1"/>
</dbReference>
<dbReference type="EMBL" id="JACOOI010000001">
    <property type="protein sequence ID" value="MBC5641700.1"/>
    <property type="molecule type" value="Genomic_DNA"/>
</dbReference>
<name>A0ABR7DW07_9BACT</name>
<evidence type="ECO:0000313" key="5">
    <source>
        <dbReference type="Proteomes" id="UP000644010"/>
    </source>
</evidence>
<dbReference type="SUPFAM" id="SSF53756">
    <property type="entry name" value="UDP-Glycosyltransferase/glycogen phosphorylase"/>
    <property type="match status" value="1"/>
</dbReference>
<keyword evidence="5" id="KW-1185">Reference proteome</keyword>
<dbReference type="PANTHER" id="PTHR46401:SF2">
    <property type="entry name" value="GLYCOSYLTRANSFERASE WBBK-RELATED"/>
    <property type="match status" value="1"/>
</dbReference>
<accession>A0ABR7DW07</accession>
<reference evidence="4 5" key="1">
    <citation type="submission" date="2020-08" db="EMBL/GenBank/DDBJ databases">
        <title>Genome public.</title>
        <authorList>
            <person name="Liu C."/>
            <person name="Sun Q."/>
        </authorList>
    </citation>
    <scope>NUCLEOTIDE SEQUENCE [LARGE SCALE GENOMIC DNA]</scope>
    <source>
        <strain evidence="4 5">BX2</strain>
    </source>
</reference>
<dbReference type="InterPro" id="IPR001296">
    <property type="entry name" value="Glyco_trans_1"/>
</dbReference>
<dbReference type="RefSeq" id="WP_186958104.1">
    <property type="nucleotide sequence ID" value="NZ_JACOOI010000001.1"/>
</dbReference>
<keyword evidence="1" id="KW-0808">Transferase</keyword>
<feature type="domain" description="Glycosyltransferase subfamily 4-like N-terminal" evidence="3">
    <location>
        <begin position="53"/>
        <end position="172"/>
    </location>
</feature>
<evidence type="ECO:0000259" key="2">
    <source>
        <dbReference type="Pfam" id="PF00534"/>
    </source>
</evidence>
<feature type="domain" description="Glycosyl transferase family 1" evidence="2">
    <location>
        <begin position="185"/>
        <end position="335"/>
    </location>
</feature>
<proteinExistence type="predicted"/>
<evidence type="ECO:0000259" key="3">
    <source>
        <dbReference type="Pfam" id="PF13439"/>
    </source>
</evidence>
<dbReference type="Pfam" id="PF13439">
    <property type="entry name" value="Glyco_transf_4"/>
    <property type="match status" value="1"/>
</dbReference>